<dbReference type="Gene3D" id="2.60.40.60">
    <property type="entry name" value="Cadherins"/>
    <property type="match status" value="2"/>
</dbReference>
<dbReference type="GO" id="GO:0016787">
    <property type="term" value="F:hydrolase activity"/>
    <property type="evidence" value="ECO:0007669"/>
    <property type="project" value="UniProtKB-KW"/>
</dbReference>
<keyword evidence="3" id="KW-0378">Hydrolase</keyword>
<dbReference type="PANTHER" id="PTHR23221:SF7">
    <property type="entry name" value="PHOSPHATIDYLINOSITOL-GLYCAN-SPECIFIC PHOSPHOLIPASE D"/>
    <property type="match status" value="1"/>
</dbReference>
<evidence type="ECO:0000256" key="1">
    <source>
        <dbReference type="ARBA" id="ARBA00022729"/>
    </source>
</evidence>
<dbReference type="PRINTS" id="PR01185">
    <property type="entry name" value="INTEGRINA"/>
</dbReference>
<keyword evidence="4" id="KW-0325">Glycoprotein</keyword>
<evidence type="ECO:0000256" key="3">
    <source>
        <dbReference type="ARBA" id="ARBA00022801"/>
    </source>
</evidence>
<dbReference type="EMBL" id="MIQH01000147">
    <property type="protein sequence ID" value="OIR25611.1"/>
    <property type="molecule type" value="Genomic_DNA"/>
</dbReference>
<dbReference type="Proteomes" id="UP000182798">
    <property type="component" value="Unassembled WGS sequence"/>
</dbReference>
<dbReference type="InterPro" id="IPR013517">
    <property type="entry name" value="FG-GAP"/>
</dbReference>
<dbReference type="GO" id="GO:0005509">
    <property type="term" value="F:calcium ion binding"/>
    <property type="evidence" value="ECO:0007669"/>
    <property type="project" value="InterPro"/>
</dbReference>
<comment type="caution">
    <text evidence="5">The sequence shown here is derived from an EMBL/GenBank/DDBJ whole genome shotgun (WGS) entry which is preliminary data.</text>
</comment>
<dbReference type="OrthoDB" id="9813456at2"/>
<dbReference type="Gene3D" id="2.130.10.130">
    <property type="entry name" value="Integrin alpha, N-terminal"/>
    <property type="match status" value="4"/>
</dbReference>
<dbReference type="Pfam" id="PF00353">
    <property type="entry name" value="HemolysinCabind"/>
    <property type="match status" value="1"/>
</dbReference>
<keyword evidence="2" id="KW-0677">Repeat</keyword>
<evidence type="ECO:0000256" key="2">
    <source>
        <dbReference type="ARBA" id="ARBA00022737"/>
    </source>
</evidence>
<dbReference type="SUPFAM" id="SSF69318">
    <property type="entry name" value="Integrin alpha N-terminal domain"/>
    <property type="match status" value="2"/>
</dbReference>
<name>A0A1J5TXN7_9GAMM</name>
<dbReference type="PANTHER" id="PTHR23221">
    <property type="entry name" value="GLYCOSYLPHOSPHATIDYLINOSITOL PHOSPHOLIPASE D"/>
    <property type="match status" value="1"/>
</dbReference>
<dbReference type="InterPro" id="IPR013519">
    <property type="entry name" value="Int_alpha_beta-p"/>
</dbReference>
<evidence type="ECO:0000313" key="5">
    <source>
        <dbReference type="EMBL" id="OIR25611.1"/>
    </source>
</evidence>
<dbReference type="PROSITE" id="PS51470">
    <property type="entry name" value="FG_GAP"/>
    <property type="match status" value="3"/>
</dbReference>
<proteinExistence type="predicted"/>
<organism evidence="5 6">
    <name type="scientific">Bathymodiolus thermophilus thioautotrophic gill symbiont</name>
    <dbReference type="NCBI Taxonomy" id="2360"/>
    <lineage>
        <taxon>Bacteria</taxon>
        <taxon>Pseudomonadati</taxon>
        <taxon>Pseudomonadota</taxon>
        <taxon>Gammaproteobacteria</taxon>
        <taxon>sulfur-oxidizing symbionts</taxon>
    </lineage>
</organism>
<evidence type="ECO:0008006" key="7">
    <source>
        <dbReference type="Google" id="ProtNLM"/>
    </source>
</evidence>
<dbReference type="GO" id="GO:0007155">
    <property type="term" value="P:cell adhesion"/>
    <property type="evidence" value="ECO:0007669"/>
    <property type="project" value="InterPro"/>
</dbReference>
<reference evidence="6" key="1">
    <citation type="submission" date="2016-09" db="EMBL/GenBank/DDBJ databases">
        <title>Genome Sequence of Bathymodiolus thermophilus sulfur-oxidizing gill endosymbiont.</title>
        <authorList>
            <person name="Ponnudurai R."/>
            <person name="Kleiner M."/>
            <person name="Sayavedra L."/>
            <person name="Thuermer A."/>
            <person name="Felbeck H."/>
            <person name="Schlueter R."/>
            <person name="Schweder T."/>
            <person name="Markert S."/>
        </authorList>
    </citation>
    <scope>NUCLEOTIDE SEQUENCE [LARGE SCALE GENOMIC DNA]</scope>
    <source>
        <strain evidence="6">BAT/CrabSpa'14</strain>
    </source>
</reference>
<accession>A0A1J5TXN7</accession>
<dbReference type="GO" id="GO:0008305">
    <property type="term" value="C:integrin complex"/>
    <property type="evidence" value="ECO:0007669"/>
    <property type="project" value="InterPro"/>
</dbReference>
<gene>
    <name evidence="5" type="ORF">BGC33_07255</name>
</gene>
<keyword evidence="1" id="KW-0732">Signal</keyword>
<evidence type="ECO:0000256" key="4">
    <source>
        <dbReference type="ARBA" id="ARBA00023180"/>
    </source>
</evidence>
<protein>
    <recommendedName>
        <fullName evidence="7">Alpha integrin</fullName>
    </recommendedName>
</protein>
<evidence type="ECO:0000313" key="6">
    <source>
        <dbReference type="Proteomes" id="UP000182798"/>
    </source>
</evidence>
<dbReference type="InterPro" id="IPR028994">
    <property type="entry name" value="Integrin_alpha_N"/>
</dbReference>
<dbReference type="InterPro" id="IPR000413">
    <property type="entry name" value="Integrin_alpha"/>
</dbReference>
<sequence>MQIKTQKQITILQNKAQKVADQLNEEVVAIAKGIQHIQTQTGVAYQLNTKDFDTKKLNLIAKKVGDDLEVALEESVVIFDNYFNVCTTDLSCLVSLPTKDGGLYHIVADAFFTLEDDTQVVYFYGEQSIVSTESSAASTGNKQSFFDVVTSNIGIVAAVAVVAVVVATSGSDKNDNDNEDETSLTFTLADTGGATNDTTITVSGMKEGATWQYSIDGGASFTDGTGSSFVLREGTYAENIIQIKQTDTAGNTLTVIKNTSPVVVDTTNPLFTSATTVDVETNTEASETIYEATATDNNAVTYTLEDGNQKDKFTISKEGELKYKQKQTTAHNDDKVTIIVTDVAGNKTKQLITVSVKDSILTTSVVWNNIGDDNNINIEELATVTLSGTVTSTGSTPADLNIASIVFKQNNAIVHTINTALPVINNNTWTLDHDNAWTSKLVNGNCTVIVNLSANSNSITGQGETVVVIDIVIPGAPVLSFTDTGLSNDGVTKNGTMTVSDLETGATWQYSIDGGTNFTSGTGSSFILNEGTYTQNTIQIKQTDVAGNVSSVAANTSTVVVDTTDPLFLNTDNTVSVEINSTVTTTVYDAQVVNHTGGNADEGITYSIKGANASKFSITTDTGIVTYKTIQTVRRNDAITIVATDVAGNESLQDVTVVVVNKPIVQVAEVNATENEAKDENQITVKAELGSKVTITFSANGKTVIKIIESASGNHDKVSVLTVDELNTLGDGLISISAVAVKDGATSSAGTGSFTLDTVAPIFDQQPTAINTNINTPITTTIYDAQATDQNGNADEGITYSIKDANNSKFTITTDTGKVTYKEIQTSVHSNDTVTIIATDTAGNATEQVVTVSVVPPAQGFVINGKSFADNAGFSVSSAGDVNGDGLDDLIVGAPHNLVYSDPTKKASESYVIFGKTSATAVNSSDIASGTGGFIINGEGIEDLSGWSVSSAGDVNGDGLDDLIVSATWANHSVDKTDAGKSYVVFGKIDTIAVDLSNMGTGGFVINGENKDDQSGHSVSSAGDVNGDGLDDLIIGAPITGLEFSGNSYVVFGKANTSDIDLSDVVTGMGGFVINGGNVGDFSGYSVSSAGDVNGDGLDDLIIGASRAKKEAGKTFVVFGKQDTTTVNLSDVASGTGGFAINGEHIEEQSGWSVSSIYDINGDNLDDLVIGSSFIVKAYEDRKSRTYVVFGKKDDTDVVNLSDVASGTGGFVIISEKIKDHGGYSVSSAGDVNGDGVDDLIIGAHSADNTGKSYVVFGKANTDAIDLSDIAAGTGGFAINGEAEDAKDDSGFSVSSAGDVNGDGLDDLIIGTPRVDPNGDVTIAGKSHVVFGKTDTKTVYLADVSKGEGIAAHTIDFQGDTNTDNNDTLTGTSADELFVAGLGNDVLRGNGGTDVFNAGAGDDTIIINDDNLAKLSSNTLSSDLLSRVDGGGNTDTLKLEGGNLSLDLTNISSRRIQDIEIIDLTGSGNNILKLNLNDLLDISSSTNVLKVIGNSGDKVDIELNANDFTRGIVKTEAGIDYYIYSNINASTAKLWVDQDLDVI</sequence>
<dbReference type="InterPro" id="IPR001343">
    <property type="entry name" value="Hemolysn_Ca-bd"/>
</dbReference>
<dbReference type="Pfam" id="PF01839">
    <property type="entry name" value="FG-GAP"/>
    <property type="match status" value="6"/>
</dbReference>
<dbReference type="RefSeq" id="WP_071563330.1">
    <property type="nucleotide sequence ID" value="NZ_MIQH01000147.1"/>
</dbReference>
<dbReference type="SMART" id="SM00191">
    <property type="entry name" value="Int_alpha"/>
    <property type="match status" value="7"/>
</dbReference>